<dbReference type="RefSeq" id="WP_128465657.1">
    <property type="nucleotide sequence ID" value="NZ_CP035108.1"/>
</dbReference>
<dbReference type="GO" id="GO:0051604">
    <property type="term" value="P:protein maturation"/>
    <property type="evidence" value="ECO:0007669"/>
    <property type="project" value="TreeGrafter"/>
</dbReference>
<accession>A0A3R6AWW6</accession>
<dbReference type="PANTHER" id="PTHR30149:SF0">
    <property type="entry name" value="HYDROGENASE MATURATION FACTOR HYPD"/>
    <property type="match status" value="1"/>
</dbReference>
<dbReference type="PIRSF" id="PIRSF005622">
    <property type="entry name" value="Hydrgn_mat_hypD"/>
    <property type="match status" value="1"/>
</dbReference>
<sequence>MKFVKDFRDRELAEKLLAAISREADTSRVYRFMEVCGSHTMAVSRFGLRSLLPKNIELVSGPGCPVCVTPQWEIDAIFEIASREDVTIVTFGDMIRVPGSRGESLQKLRADGADIRIVFSPLDTLKIAEETGKNTVFIGIGFETTAPTAAALAKTAKELGTANVFVAPFCKTVPEVMDVLLADETLEIDGFLCPGHVSVVTGLDIYKAVTAQKRSAVVTGFEPLDILSSVLEMVRQHNKGEYEVKNFYTRAVKNEGNLKAQALLKEVFYQADTDWRGLGRIPKSGLRFRDEYQSVDALAKFGIQETGVTDLKGCKCGDVLKGKMKPSACPMFDNGCTPQNPYGPCMVSSEGSCSAYYKYER</sequence>
<dbReference type="Gene3D" id="3.40.50.11740">
    <property type="entry name" value="HypD, alpha/beta domain 2"/>
    <property type="match status" value="2"/>
</dbReference>
<gene>
    <name evidence="4" type="primary">hypD</name>
    <name evidence="4" type="ORF">EP073_02835</name>
</gene>
<proteinExistence type="inferred from homology"/>
<dbReference type="EMBL" id="CP035108">
    <property type="protein sequence ID" value="QAR32370.1"/>
    <property type="molecule type" value="Genomic_DNA"/>
</dbReference>
<dbReference type="GO" id="GO:0070025">
    <property type="term" value="F:carbon monoxide binding"/>
    <property type="evidence" value="ECO:0007669"/>
    <property type="project" value="TreeGrafter"/>
</dbReference>
<comment type="similarity">
    <text evidence="1">Belongs to the HypD family.</text>
</comment>
<evidence type="ECO:0000256" key="1">
    <source>
        <dbReference type="ARBA" id="ARBA00007888"/>
    </source>
</evidence>
<evidence type="ECO:0000256" key="3">
    <source>
        <dbReference type="ARBA" id="ARBA00023004"/>
    </source>
</evidence>
<dbReference type="Gene3D" id="6.10.20.100">
    <property type="match status" value="1"/>
</dbReference>
<evidence type="ECO:0000313" key="5">
    <source>
        <dbReference type="Proteomes" id="UP000287502"/>
    </source>
</evidence>
<dbReference type="Proteomes" id="UP000287502">
    <property type="component" value="Chromosome"/>
</dbReference>
<dbReference type="Pfam" id="PF01924">
    <property type="entry name" value="HypD"/>
    <property type="match status" value="1"/>
</dbReference>
<dbReference type="InterPro" id="IPR002780">
    <property type="entry name" value="Hyd_form_HypD"/>
</dbReference>
<dbReference type="PANTHER" id="PTHR30149">
    <property type="entry name" value="HYDROGENASE PROTEIN ASSEMBLY PROTEIN HYPD"/>
    <property type="match status" value="1"/>
</dbReference>
<reference evidence="4 5" key="1">
    <citation type="submission" date="2019-01" db="EMBL/GenBank/DDBJ databases">
        <title>Geovibrio thiophilus DSM 11263, complete genome.</title>
        <authorList>
            <person name="Spring S."/>
            <person name="Bunk B."/>
            <person name="Sproer C."/>
        </authorList>
    </citation>
    <scope>NUCLEOTIDE SEQUENCE [LARGE SCALE GENOMIC DNA]</scope>
    <source>
        <strain evidence="4 5">DSM 11263</strain>
    </source>
</reference>
<evidence type="ECO:0000256" key="2">
    <source>
        <dbReference type="ARBA" id="ARBA00022723"/>
    </source>
</evidence>
<keyword evidence="3" id="KW-0408">Iron</keyword>
<organism evidence="4 5">
    <name type="scientific">Geovibrio thiophilus</name>
    <dbReference type="NCBI Taxonomy" id="139438"/>
    <lineage>
        <taxon>Bacteria</taxon>
        <taxon>Pseudomonadati</taxon>
        <taxon>Deferribacterota</taxon>
        <taxon>Deferribacteres</taxon>
        <taxon>Deferribacterales</taxon>
        <taxon>Geovibrionaceae</taxon>
        <taxon>Geovibrio</taxon>
    </lineage>
</organism>
<evidence type="ECO:0000313" key="4">
    <source>
        <dbReference type="EMBL" id="QAR32370.1"/>
    </source>
</evidence>
<keyword evidence="5" id="KW-1185">Reference proteome</keyword>
<dbReference type="NCBIfam" id="TIGR00075">
    <property type="entry name" value="hypD"/>
    <property type="match status" value="1"/>
</dbReference>
<protein>
    <submittedName>
        <fullName evidence="4">Hydrogenase formation protein HypD</fullName>
    </submittedName>
</protein>
<dbReference type="KEGG" id="gtl:EP073_02835"/>
<dbReference type="InterPro" id="IPR042243">
    <property type="entry name" value="HypD_1"/>
</dbReference>
<dbReference type="InterPro" id="IPR042244">
    <property type="entry name" value="HypD_2_sf"/>
</dbReference>
<name>A0A3R6AWW6_9BACT</name>
<dbReference type="AlphaFoldDB" id="A0A3R6AWW6"/>
<dbReference type="GO" id="GO:0051539">
    <property type="term" value="F:4 iron, 4 sulfur cluster binding"/>
    <property type="evidence" value="ECO:0007669"/>
    <property type="project" value="TreeGrafter"/>
</dbReference>
<dbReference type="OrthoDB" id="9770424at2"/>
<keyword evidence="2" id="KW-0479">Metal-binding</keyword>
<dbReference type="GO" id="GO:0005506">
    <property type="term" value="F:iron ion binding"/>
    <property type="evidence" value="ECO:0007669"/>
    <property type="project" value="TreeGrafter"/>
</dbReference>